<reference evidence="3" key="1">
    <citation type="submission" date="2021-06" db="EMBL/GenBank/DDBJ databases">
        <authorList>
            <person name="Hodson N. C."/>
            <person name="Mongue J. A."/>
            <person name="Jaron S. K."/>
        </authorList>
    </citation>
    <scope>NUCLEOTIDE SEQUENCE</scope>
</reference>
<evidence type="ECO:0000256" key="2">
    <source>
        <dbReference type="SAM" id="SignalP"/>
    </source>
</evidence>
<evidence type="ECO:0000256" key="1">
    <source>
        <dbReference type="SAM" id="MobiDB-lite"/>
    </source>
</evidence>
<proteinExistence type="predicted"/>
<evidence type="ECO:0000313" key="4">
    <source>
        <dbReference type="Proteomes" id="UP000708208"/>
    </source>
</evidence>
<keyword evidence="4" id="KW-1185">Reference proteome</keyword>
<sequence length="184" mass="20466">MLTWSPKSYLLLYCFVVLMVSLHPTSSTPINETALKTNESVKAWRPGSLFSRPAPVTASYQVPMLIFIPQMPSAGQATGFISFQDTLPAEHSKNFMSVLPVVHDAPIPYPTVYPNKPVPTTENFEPVLLTESLPPESPVSSQSSKPDDDYELYEELLSPEDIVQDPLPPSLAFEEEIPKKVNNY</sequence>
<comment type="caution">
    <text evidence="3">The sequence shown here is derived from an EMBL/GenBank/DDBJ whole genome shotgun (WGS) entry which is preliminary data.</text>
</comment>
<keyword evidence="2" id="KW-0732">Signal</keyword>
<protein>
    <submittedName>
        <fullName evidence="3">Uncharacterized protein</fullName>
    </submittedName>
</protein>
<feature type="signal peptide" evidence="2">
    <location>
        <begin position="1"/>
        <end position="27"/>
    </location>
</feature>
<accession>A0A8J2PWN4</accession>
<feature type="chain" id="PRO_5035147266" evidence="2">
    <location>
        <begin position="28"/>
        <end position="184"/>
    </location>
</feature>
<name>A0A8J2PWN4_9HEXA</name>
<dbReference type="Proteomes" id="UP000708208">
    <property type="component" value="Unassembled WGS sequence"/>
</dbReference>
<gene>
    <name evidence="3" type="ORF">AFUS01_LOCUS40933</name>
</gene>
<dbReference type="AlphaFoldDB" id="A0A8J2PWN4"/>
<organism evidence="3 4">
    <name type="scientific">Allacma fusca</name>
    <dbReference type="NCBI Taxonomy" id="39272"/>
    <lineage>
        <taxon>Eukaryota</taxon>
        <taxon>Metazoa</taxon>
        <taxon>Ecdysozoa</taxon>
        <taxon>Arthropoda</taxon>
        <taxon>Hexapoda</taxon>
        <taxon>Collembola</taxon>
        <taxon>Symphypleona</taxon>
        <taxon>Sminthuridae</taxon>
        <taxon>Allacma</taxon>
    </lineage>
</organism>
<feature type="region of interest" description="Disordered" evidence="1">
    <location>
        <begin position="131"/>
        <end position="151"/>
    </location>
</feature>
<dbReference type="EMBL" id="CAJVCH010559201">
    <property type="protein sequence ID" value="CAG7831177.1"/>
    <property type="molecule type" value="Genomic_DNA"/>
</dbReference>
<evidence type="ECO:0000313" key="3">
    <source>
        <dbReference type="EMBL" id="CAG7831177.1"/>
    </source>
</evidence>